<dbReference type="GO" id="GO:0008270">
    <property type="term" value="F:zinc ion binding"/>
    <property type="evidence" value="ECO:0007669"/>
    <property type="project" value="UniProtKB-KW"/>
</dbReference>
<dbReference type="Gene3D" id="3.30.160.60">
    <property type="entry name" value="Classic Zinc Finger"/>
    <property type="match status" value="1"/>
</dbReference>
<dbReference type="InterPro" id="IPR036236">
    <property type="entry name" value="Znf_C2H2_sf"/>
</dbReference>
<dbReference type="InterPro" id="IPR013085">
    <property type="entry name" value="U1-CZ_Znf_C2H2"/>
</dbReference>
<sequence length="267" mass="29454">MSGSNKYKLGTQKYWCDRCKIFVTDNKPSRQLHENGTKHKQAVEEYLRDMHKRGDQKRIEDLKTRDMLLRIERAATRQYAQDMTESAPSSSGTATAPSSIPPSMYPRVGAITSTYIPPQPSAPSSSSSNIVPTGYTGGIRLEDNSIPVEVAPDADQGIAGVWTSVPSHQQVLPSTRSATTVKDEFGTDDVKPDVTNLRKEAVDEDEAGVDFDVISSLNWKVVEKVLNVDDGVGAAYNNEDEDEEGVVKAAPAFKKRKVDKPRNIRKK</sequence>
<dbReference type="InterPro" id="IPR003604">
    <property type="entry name" value="Matrin/U1-like-C_Znf_C2H2"/>
</dbReference>
<dbReference type="Pfam" id="PF06220">
    <property type="entry name" value="zf-U1"/>
    <property type="match status" value="1"/>
</dbReference>
<evidence type="ECO:0000313" key="8">
    <source>
        <dbReference type="EMBL" id="TPX36313.1"/>
    </source>
</evidence>
<feature type="domain" description="Matrin-type" evidence="7">
    <location>
        <begin position="14"/>
        <end position="45"/>
    </location>
</feature>
<keyword evidence="4" id="KW-0862">Zinc</keyword>
<keyword evidence="5" id="KW-0539">Nucleus</keyword>
<evidence type="ECO:0000256" key="2">
    <source>
        <dbReference type="ARBA" id="ARBA00022723"/>
    </source>
</evidence>
<feature type="region of interest" description="Disordered" evidence="6">
    <location>
        <begin position="79"/>
        <end position="134"/>
    </location>
</feature>
<proteinExistence type="predicted"/>
<reference evidence="8 9" key="1">
    <citation type="journal article" date="2019" name="Sci. Rep.">
        <title>Comparative genomics of chytrid fungi reveal insights into the obligate biotrophic and pathogenic lifestyle of Synchytrium endobioticum.</title>
        <authorList>
            <person name="van de Vossenberg B.T.L.H."/>
            <person name="Warris S."/>
            <person name="Nguyen H.D.T."/>
            <person name="van Gent-Pelzer M.P.E."/>
            <person name="Joly D.L."/>
            <person name="van de Geest H.C."/>
            <person name="Bonants P.J.M."/>
            <person name="Smith D.S."/>
            <person name="Levesque C.A."/>
            <person name="van der Lee T.A.J."/>
        </authorList>
    </citation>
    <scope>NUCLEOTIDE SEQUENCE [LARGE SCALE GENOMIC DNA]</scope>
    <source>
        <strain evidence="8 9">JEL517</strain>
    </source>
</reference>
<dbReference type="GO" id="GO:0000398">
    <property type="term" value="P:mRNA splicing, via spliceosome"/>
    <property type="evidence" value="ECO:0007669"/>
    <property type="project" value="InterPro"/>
</dbReference>
<gene>
    <name evidence="8" type="ORF">SmJEL517_g01480</name>
</gene>
<dbReference type="PANTHER" id="PTHR13173">
    <property type="entry name" value="WW DOMAIN BINDING PROTEIN 4"/>
    <property type="match status" value="1"/>
</dbReference>
<comment type="caution">
    <text evidence="8">The sequence shown here is derived from an EMBL/GenBank/DDBJ whole genome shotgun (WGS) entry which is preliminary data.</text>
</comment>
<evidence type="ECO:0000256" key="5">
    <source>
        <dbReference type="ARBA" id="ARBA00023242"/>
    </source>
</evidence>
<evidence type="ECO:0000256" key="1">
    <source>
        <dbReference type="ARBA" id="ARBA00004123"/>
    </source>
</evidence>
<dbReference type="AlphaFoldDB" id="A0A507CFM9"/>
<keyword evidence="3" id="KW-0863">Zinc-finger</keyword>
<keyword evidence="2" id="KW-0479">Metal-binding</keyword>
<evidence type="ECO:0000259" key="7">
    <source>
        <dbReference type="PROSITE" id="PS50171"/>
    </source>
</evidence>
<name>A0A507CFM9_9FUNG</name>
<keyword evidence="9" id="KW-1185">Reference proteome</keyword>
<accession>A0A507CFM9</accession>
<evidence type="ECO:0000256" key="6">
    <source>
        <dbReference type="SAM" id="MobiDB-lite"/>
    </source>
</evidence>
<evidence type="ECO:0000313" key="9">
    <source>
        <dbReference type="Proteomes" id="UP000319731"/>
    </source>
</evidence>
<comment type="subcellular location">
    <subcellularLocation>
        <location evidence="1">Nucleus</location>
    </subcellularLocation>
</comment>
<dbReference type="SUPFAM" id="SSF57667">
    <property type="entry name" value="beta-beta-alpha zinc fingers"/>
    <property type="match status" value="1"/>
</dbReference>
<dbReference type="PROSITE" id="PS50171">
    <property type="entry name" value="ZF_MATRIN"/>
    <property type="match status" value="1"/>
</dbReference>
<dbReference type="STRING" id="1806994.A0A507CFM9"/>
<organism evidence="8 9">
    <name type="scientific">Synchytrium microbalum</name>
    <dbReference type="NCBI Taxonomy" id="1806994"/>
    <lineage>
        <taxon>Eukaryota</taxon>
        <taxon>Fungi</taxon>
        <taxon>Fungi incertae sedis</taxon>
        <taxon>Chytridiomycota</taxon>
        <taxon>Chytridiomycota incertae sedis</taxon>
        <taxon>Chytridiomycetes</taxon>
        <taxon>Synchytriales</taxon>
        <taxon>Synchytriaceae</taxon>
        <taxon>Synchytrium</taxon>
    </lineage>
</organism>
<dbReference type="InterPro" id="IPR000690">
    <property type="entry name" value="Matrin/U1-C_Znf_C2H2"/>
</dbReference>
<dbReference type="RefSeq" id="XP_031026626.1">
    <property type="nucleotide sequence ID" value="XM_031167408.1"/>
</dbReference>
<dbReference type="GeneID" id="42002705"/>
<evidence type="ECO:0000256" key="4">
    <source>
        <dbReference type="ARBA" id="ARBA00022833"/>
    </source>
</evidence>
<feature type="compositionally biased region" description="Low complexity" evidence="6">
    <location>
        <begin position="84"/>
        <end position="98"/>
    </location>
</feature>
<dbReference type="GO" id="GO:0071011">
    <property type="term" value="C:precatalytic spliceosome"/>
    <property type="evidence" value="ECO:0007669"/>
    <property type="project" value="TreeGrafter"/>
</dbReference>
<dbReference type="Proteomes" id="UP000319731">
    <property type="component" value="Unassembled WGS sequence"/>
</dbReference>
<dbReference type="GO" id="GO:0003723">
    <property type="term" value="F:RNA binding"/>
    <property type="evidence" value="ECO:0007669"/>
    <property type="project" value="TreeGrafter"/>
</dbReference>
<dbReference type="SMART" id="SM00451">
    <property type="entry name" value="ZnF_U1"/>
    <property type="match status" value="1"/>
</dbReference>
<protein>
    <recommendedName>
        <fullName evidence="7">Matrin-type domain-containing protein</fullName>
    </recommendedName>
</protein>
<dbReference type="EMBL" id="QEAO01000005">
    <property type="protein sequence ID" value="TPX36313.1"/>
    <property type="molecule type" value="Genomic_DNA"/>
</dbReference>
<dbReference type="OrthoDB" id="191651at2759"/>
<evidence type="ECO:0000256" key="3">
    <source>
        <dbReference type="ARBA" id="ARBA00022771"/>
    </source>
</evidence>
<dbReference type="PANTHER" id="PTHR13173:SF10">
    <property type="entry name" value="WW DOMAIN-BINDING PROTEIN 4"/>
    <property type="match status" value="1"/>
</dbReference>
<dbReference type="InterPro" id="IPR040023">
    <property type="entry name" value="WBP4"/>
</dbReference>